<dbReference type="CDD" id="cd00268">
    <property type="entry name" value="DEADc"/>
    <property type="match status" value="1"/>
</dbReference>
<evidence type="ECO:0000256" key="4">
    <source>
        <dbReference type="ARBA" id="ARBA00022806"/>
    </source>
</evidence>
<keyword evidence="5" id="KW-0067">ATP-binding</keyword>
<protein>
    <recommendedName>
        <fullName evidence="1">RNA helicase</fullName>
        <ecNumber evidence="1">3.6.4.13</ecNumber>
    </recommendedName>
</protein>
<evidence type="ECO:0000313" key="10">
    <source>
        <dbReference type="EMBL" id="OMJ68926.1"/>
    </source>
</evidence>
<evidence type="ECO:0000313" key="11">
    <source>
        <dbReference type="Proteomes" id="UP000187209"/>
    </source>
</evidence>
<dbReference type="Proteomes" id="UP000187209">
    <property type="component" value="Unassembled WGS sequence"/>
</dbReference>
<accession>A0A1R2AWN6</accession>
<name>A0A1R2AWN6_9CILI</name>
<keyword evidence="11" id="KW-1185">Reference proteome</keyword>
<dbReference type="GO" id="GO:0016787">
    <property type="term" value="F:hydrolase activity"/>
    <property type="evidence" value="ECO:0007669"/>
    <property type="project" value="UniProtKB-KW"/>
</dbReference>
<feature type="domain" description="DEAD-box RNA helicase Q" evidence="9">
    <location>
        <begin position="19"/>
        <end position="47"/>
    </location>
</feature>
<dbReference type="InterPro" id="IPR027417">
    <property type="entry name" value="P-loop_NTPase"/>
</dbReference>
<keyword evidence="3" id="KW-0378">Hydrolase</keyword>
<feature type="domain" description="Helicase C-terminal" evidence="8">
    <location>
        <begin position="254"/>
        <end position="402"/>
    </location>
</feature>
<dbReference type="EMBL" id="MPUH01001263">
    <property type="protein sequence ID" value="OMJ68926.1"/>
    <property type="molecule type" value="Genomic_DNA"/>
</dbReference>
<dbReference type="PROSITE" id="PS51194">
    <property type="entry name" value="HELICASE_CTER"/>
    <property type="match status" value="1"/>
</dbReference>
<dbReference type="CDD" id="cd18787">
    <property type="entry name" value="SF2_C_DEAD"/>
    <property type="match status" value="1"/>
</dbReference>
<dbReference type="GO" id="GO:0003724">
    <property type="term" value="F:RNA helicase activity"/>
    <property type="evidence" value="ECO:0007669"/>
    <property type="project" value="UniProtKB-EC"/>
</dbReference>
<dbReference type="InterPro" id="IPR044742">
    <property type="entry name" value="DEAD/DEAH_RhlB"/>
</dbReference>
<dbReference type="SUPFAM" id="SSF52540">
    <property type="entry name" value="P-loop containing nucleoside triphosphate hydrolases"/>
    <property type="match status" value="1"/>
</dbReference>
<sequence>MLARFLFRHFSEPISQSVSLFESLKFPPFIRRIFDQKEFVEPTPIQTQVWPHALDGKDVIGIAQTGSGKTYAYAVPSIMNITKSVENNFSVQRHQGPLCVILLPTRELCKQVHAEYCRFAYSIGIRVAMISGGESRNRQITACIGGVHTVIGTPGRIMDLHAGEFLDLSKVNNLILDEADHMLDMGFEDQIRNIVYNMPKNRQTLMFTATWPEKIQNLASEFLIDPLKITIGDTDLTMNEDIEHQFIYAPDDTKSKHILSLINENDKNKFLIFVNRKSEAELLKQFLIENDVKCDTLHSDRDQMIRSMVISNFRTKKLMVLIATDVASRGLDIKGIDAVVNYDFPKNFDDYIHRVGRTARAGAKGLAISFINFESHAFTMKKLKKSLELINQPVPSFFDDIIGASNDQPRKRR</sequence>
<dbReference type="InterPro" id="IPR001650">
    <property type="entry name" value="Helicase_C-like"/>
</dbReference>
<dbReference type="InterPro" id="IPR011545">
    <property type="entry name" value="DEAD/DEAH_box_helicase_dom"/>
</dbReference>
<dbReference type="SMART" id="SM00490">
    <property type="entry name" value="HELICc"/>
    <property type="match status" value="1"/>
</dbReference>
<evidence type="ECO:0000259" key="9">
    <source>
        <dbReference type="PROSITE" id="PS51195"/>
    </source>
</evidence>
<dbReference type="GO" id="GO:0003676">
    <property type="term" value="F:nucleic acid binding"/>
    <property type="evidence" value="ECO:0007669"/>
    <property type="project" value="InterPro"/>
</dbReference>
<dbReference type="Gene3D" id="3.40.50.300">
    <property type="entry name" value="P-loop containing nucleotide triphosphate hydrolases"/>
    <property type="match status" value="2"/>
</dbReference>
<evidence type="ECO:0000256" key="2">
    <source>
        <dbReference type="ARBA" id="ARBA00022741"/>
    </source>
</evidence>
<evidence type="ECO:0000256" key="6">
    <source>
        <dbReference type="PROSITE-ProRule" id="PRU00552"/>
    </source>
</evidence>
<dbReference type="GO" id="GO:0005524">
    <property type="term" value="F:ATP binding"/>
    <property type="evidence" value="ECO:0007669"/>
    <property type="project" value="UniProtKB-KW"/>
</dbReference>
<keyword evidence="4" id="KW-0347">Helicase</keyword>
<dbReference type="EC" id="3.6.4.13" evidence="1"/>
<evidence type="ECO:0000256" key="3">
    <source>
        <dbReference type="ARBA" id="ARBA00022801"/>
    </source>
</evidence>
<dbReference type="PANTHER" id="PTHR47958">
    <property type="entry name" value="ATP-DEPENDENT RNA HELICASE DBP3"/>
    <property type="match status" value="1"/>
</dbReference>
<dbReference type="PROSITE" id="PS51195">
    <property type="entry name" value="Q_MOTIF"/>
    <property type="match status" value="1"/>
</dbReference>
<dbReference type="PROSITE" id="PS51192">
    <property type="entry name" value="HELICASE_ATP_BIND_1"/>
    <property type="match status" value="1"/>
</dbReference>
<feature type="domain" description="Helicase ATP-binding" evidence="7">
    <location>
        <begin position="50"/>
        <end position="229"/>
    </location>
</feature>
<gene>
    <name evidence="10" type="ORF">SteCoe_33491</name>
</gene>
<keyword evidence="2" id="KW-0547">Nucleotide-binding</keyword>
<comment type="caution">
    <text evidence="10">The sequence shown here is derived from an EMBL/GenBank/DDBJ whole genome shotgun (WGS) entry which is preliminary data.</text>
</comment>
<dbReference type="Pfam" id="PF00270">
    <property type="entry name" value="DEAD"/>
    <property type="match status" value="1"/>
</dbReference>
<dbReference type="OrthoDB" id="196131at2759"/>
<proteinExistence type="predicted"/>
<organism evidence="10 11">
    <name type="scientific">Stentor coeruleus</name>
    <dbReference type="NCBI Taxonomy" id="5963"/>
    <lineage>
        <taxon>Eukaryota</taxon>
        <taxon>Sar</taxon>
        <taxon>Alveolata</taxon>
        <taxon>Ciliophora</taxon>
        <taxon>Postciliodesmatophora</taxon>
        <taxon>Heterotrichea</taxon>
        <taxon>Heterotrichida</taxon>
        <taxon>Stentoridae</taxon>
        <taxon>Stentor</taxon>
    </lineage>
</organism>
<dbReference type="Pfam" id="PF00271">
    <property type="entry name" value="Helicase_C"/>
    <property type="match status" value="1"/>
</dbReference>
<dbReference type="InterPro" id="IPR014001">
    <property type="entry name" value="Helicase_ATP-bd"/>
</dbReference>
<evidence type="ECO:0000256" key="1">
    <source>
        <dbReference type="ARBA" id="ARBA00012552"/>
    </source>
</evidence>
<dbReference type="InterPro" id="IPR014014">
    <property type="entry name" value="RNA_helicase_DEAD_Q_motif"/>
</dbReference>
<evidence type="ECO:0000256" key="5">
    <source>
        <dbReference type="ARBA" id="ARBA00022840"/>
    </source>
</evidence>
<dbReference type="AlphaFoldDB" id="A0A1R2AWN6"/>
<evidence type="ECO:0000259" key="7">
    <source>
        <dbReference type="PROSITE" id="PS51192"/>
    </source>
</evidence>
<dbReference type="SMART" id="SM00487">
    <property type="entry name" value="DEXDc"/>
    <property type="match status" value="1"/>
</dbReference>
<evidence type="ECO:0000259" key="8">
    <source>
        <dbReference type="PROSITE" id="PS51194"/>
    </source>
</evidence>
<reference evidence="10 11" key="1">
    <citation type="submission" date="2016-11" db="EMBL/GenBank/DDBJ databases">
        <title>The macronuclear genome of Stentor coeruleus: a giant cell with tiny introns.</title>
        <authorList>
            <person name="Slabodnick M."/>
            <person name="Ruby J.G."/>
            <person name="Reiff S.B."/>
            <person name="Swart E.C."/>
            <person name="Gosai S."/>
            <person name="Prabakaran S."/>
            <person name="Witkowska E."/>
            <person name="Larue G.E."/>
            <person name="Fisher S."/>
            <person name="Freeman R.M."/>
            <person name="Gunawardena J."/>
            <person name="Chu W."/>
            <person name="Stover N.A."/>
            <person name="Gregory B.D."/>
            <person name="Nowacki M."/>
            <person name="Derisi J."/>
            <person name="Roy S.W."/>
            <person name="Marshall W.F."/>
            <person name="Sood P."/>
        </authorList>
    </citation>
    <scope>NUCLEOTIDE SEQUENCE [LARGE SCALE GENOMIC DNA]</scope>
    <source>
        <strain evidence="10">WM001</strain>
    </source>
</reference>
<feature type="short sequence motif" description="Q motif" evidence="6">
    <location>
        <begin position="19"/>
        <end position="47"/>
    </location>
</feature>